<comment type="caution">
    <text evidence="1">The sequence shown here is derived from an EMBL/GenBank/DDBJ whole genome shotgun (WGS) entry which is preliminary data.</text>
</comment>
<dbReference type="OrthoDB" id="2084909at2"/>
<dbReference type="Proteomes" id="UP000284841">
    <property type="component" value="Unassembled WGS sequence"/>
</dbReference>
<evidence type="ECO:0000313" key="2">
    <source>
        <dbReference type="Proteomes" id="UP000284841"/>
    </source>
</evidence>
<dbReference type="RefSeq" id="WP_067542009.1">
    <property type="nucleotide sequence ID" value="NZ_AP025567.1"/>
</dbReference>
<dbReference type="GeneID" id="83006158"/>
<dbReference type="AlphaFoldDB" id="A0A415E3S0"/>
<protein>
    <submittedName>
        <fullName evidence="1">Uncharacterized protein</fullName>
    </submittedName>
</protein>
<keyword evidence="2" id="KW-1185">Reference proteome</keyword>
<gene>
    <name evidence="1" type="ORF">DW099_07685</name>
</gene>
<sequence>MNRIIKDAVMLAAAGTAGFCAYKWMSPTDKQKISRDVKRTVEDMGDVRHDMSRMAGTIKDTF</sequence>
<name>A0A415E3S0_9FIRM</name>
<accession>A0A415E3S0</accession>
<dbReference type="EMBL" id="QRMS01000002">
    <property type="protein sequence ID" value="RHJ88281.1"/>
    <property type="molecule type" value="Genomic_DNA"/>
</dbReference>
<dbReference type="STRING" id="1776384.GCA_900086585_03872"/>
<reference evidence="1 2" key="1">
    <citation type="submission" date="2018-08" db="EMBL/GenBank/DDBJ databases">
        <title>A genome reference for cultivated species of the human gut microbiota.</title>
        <authorList>
            <person name="Zou Y."/>
            <person name="Xue W."/>
            <person name="Luo G."/>
        </authorList>
    </citation>
    <scope>NUCLEOTIDE SEQUENCE [LARGE SCALE GENOMIC DNA]</scope>
    <source>
        <strain evidence="1 2">AM07-24</strain>
    </source>
</reference>
<organism evidence="1 2">
    <name type="scientific">Emergencia timonensis</name>
    <dbReference type="NCBI Taxonomy" id="1776384"/>
    <lineage>
        <taxon>Bacteria</taxon>
        <taxon>Bacillati</taxon>
        <taxon>Bacillota</taxon>
        <taxon>Clostridia</taxon>
        <taxon>Peptostreptococcales</taxon>
        <taxon>Anaerovoracaceae</taxon>
        <taxon>Emergencia</taxon>
    </lineage>
</organism>
<evidence type="ECO:0000313" key="1">
    <source>
        <dbReference type="EMBL" id="RHJ88281.1"/>
    </source>
</evidence>
<proteinExistence type="predicted"/>